<reference evidence="1 2" key="1">
    <citation type="submission" date="2019-12" db="EMBL/GenBank/DDBJ databases">
        <authorList>
            <person name="Lee S.D."/>
        </authorList>
    </citation>
    <scope>NUCLEOTIDE SEQUENCE [LARGE SCALE GENOMIC DNA]</scope>
    <source>
        <strain evidence="1 2">GH1-50</strain>
    </source>
</reference>
<dbReference type="PANTHER" id="PTHR30050">
    <property type="entry name" value="CHROMOSOMAL REPLICATION INITIATOR PROTEIN DNAA"/>
    <property type="match status" value="1"/>
</dbReference>
<comment type="caution">
    <text evidence="1">The sequence shown here is derived from an EMBL/GenBank/DDBJ whole genome shotgun (WGS) entry which is preliminary data.</text>
</comment>
<sequence>MARQLVLDLPVRQASGREDFFVSAANATALARLDAPEGWPLGKLALIGPEASGKSHLAQVWADETGARILTPAELGGVSPVEITCPVALDDADRVAGDAEEALFHLHNSLAERRLPLLLIGRTPPARWKVTLPDLKSRLMATDVTAIDAPDDALLAAVMVKQFDDRGLAVPPRIIDWLVPRMDRSFAFAQSLATALDREALSAGGKVTRPMAGRVLESLTSA</sequence>
<name>A0A7C9ITJ8_9RHOB</name>
<dbReference type="EMBL" id="WUPT01000002">
    <property type="protein sequence ID" value="MXQ08845.1"/>
    <property type="molecule type" value="Genomic_DNA"/>
</dbReference>
<dbReference type="PANTHER" id="PTHR30050:SF5">
    <property type="entry name" value="DNAA REGULATORY INACTIVATOR HDA"/>
    <property type="match status" value="1"/>
</dbReference>
<dbReference type="Proteomes" id="UP000480350">
    <property type="component" value="Unassembled WGS sequence"/>
</dbReference>
<dbReference type="SUPFAM" id="SSF52540">
    <property type="entry name" value="P-loop containing nucleoside triphosphate hydrolases"/>
    <property type="match status" value="1"/>
</dbReference>
<proteinExistence type="predicted"/>
<evidence type="ECO:0000313" key="2">
    <source>
        <dbReference type="Proteomes" id="UP000480350"/>
    </source>
</evidence>
<dbReference type="Gene3D" id="3.40.50.300">
    <property type="entry name" value="P-loop containing nucleotide triphosphate hydrolases"/>
    <property type="match status" value="2"/>
</dbReference>
<gene>
    <name evidence="1" type="ORF">GQ651_13385</name>
</gene>
<dbReference type="GO" id="GO:0006270">
    <property type="term" value="P:DNA replication initiation"/>
    <property type="evidence" value="ECO:0007669"/>
    <property type="project" value="TreeGrafter"/>
</dbReference>
<accession>A0A7C9ITJ8</accession>
<organism evidence="1 2">
    <name type="scientific">Kangsaoukella pontilimi</name>
    <dbReference type="NCBI Taxonomy" id="2691042"/>
    <lineage>
        <taxon>Bacteria</taxon>
        <taxon>Pseudomonadati</taxon>
        <taxon>Pseudomonadota</taxon>
        <taxon>Alphaproteobacteria</taxon>
        <taxon>Rhodobacterales</taxon>
        <taxon>Paracoccaceae</taxon>
        <taxon>Kangsaoukella</taxon>
    </lineage>
</organism>
<protein>
    <submittedName>
        <fullName evidence="1">Chromosomal replication initiator DnaA</fullName>
    </submittedName>
</protein>
<dbReference type="GO" id="GO:0005886">
    <property type="term" value="C:plasma membrane"/>
    <property type="evidence" value="ECO:0007669"/>
    <property type="project" value="TreeGrafter"/>
</dbReference>
<evidence type="ECO:0000313" key="1">
    <source>
        <dbReference type="EMBL" id="MXQ08845.1"/>
    </source>
</evidence>
<dbReference type="InterPro" id="IPR027417">
    <property type="entry name" value="P-loop_NTPase"/>
</dbReference>
<dbReference type="RefSeq" id="WP_160764740.1">
    <property type="nucleotide sequence ID" value="NZ_WUPT01000002.1"/>
</dbReference>
<dbReference type="AlphaFoldDB" id="A0A7C9ITJ8"/>
<keyword evidence="2" id="KW-1185">Reference proteome</keyword>
<dbReference type="Gene3D" id="1.10.8.60">
    <property type="match status" value="1"/>
</dbReference>
<reference evidence="1 2" key="2">
    <citation type="submission" date="2020-03" db="EMBL/GenBank/DDBJ databases">
        <title>Kangsaoukella pontilimi gen. nov., sp. nov., a new member of the family Rhodobacteraceae isolated from a tidal mudflat.</title>
        <authorList>
            <person name="Kim I.S."/>
        </authorList>
    </citation>
    <scope>NUCLEOTIDE SEQUENCE [LARGE SCALE GENOMIC DNA]</scope>
    <source>
        <strain evidence="1 2">GH1-50</strain>
    </source>
</reference>
<dbReference type="GO" id="GO:0003688">
    <property type="term" value="F:DNA replication origin binding"/>
    <property type="evidence" value="ECO:0007669"/>
    <property type="project" value="TreeGrafter"/>
</dbReference>